<feature type="region of interest" description="Disordered" evidence="6">
    <location>
        <begin position="1"/>
        <end position="56"/>
    </location>
</feature>
<dbReference type="InterPro" id="IPR002528">
    <property type="entry name" value="MATE_fam"/>
</dbReference>
<evidence type="ECO:0000313" key="9">
    <source>
        <dbReference type="Proteomes" id="UP000326924"/>
    </source>
</evidence>
<feature type="transmembrane region" description="Helical" evidence="7">
    <location>
        <begin position="232"/>
        <end position="252"/>
    </location>
</feature>
<feature type="transmembrane region" description="Helical" evidence="7">
    <location>
        <begin position="116"/>
        <end position="141"/>
    </location>
</feature>
<evidence type="ECO:0000256" key="2">
    <source>
        <dbReference type="ARBA" id="ARBA00010199"/>
    </source>
</evidence>
<comment type="caution">
    <text evidence="8">The sequence shown here is derived from an EMBL/GenBank/DDBJ whole genome shotgun (WGS) entry which is preliminary data.</text>
</comment>
<accession>A0A5J5F0A2</accession>
<evidence type="ECO:0000256" key="4">
    <source>
        <dbReference type="ARBA" id="ARBA00022989"/>
    </source>
</evidence>
<evidence type="ECO:0000313" key="8">
    <source>
        <dbReference type="EMBL" id="KAA8908821.1"/>
    </source>
</evidence>
<feature type="transmembrane region" description="Helical" evidence="7">
    <location>
        <begin position="80"/>
        <end position="96"/>
    </location>
</feature>
<name>A0A5J5F0A2_9PEZI</name>
<dbReference type="Proteomes" id="UP000326924">
    <property type="component" value="Unassembled WGS sequence"/>
</dbReference>
<dbReference type="PANTHER" id="PTHR11206">
    <property type="entry name" value="MULTIDRUG RESISTANCE PROTEIN"/>
    <property type="match status" value="1"/>
</dbReference>
<reference evidence="8 9" key="1">
    <citation type="submission" date="2019-09" db="EMBL/GenBank/DDBJ databases">
        <title>Draft genome of the ectomycorrhizal ascomycete Sphaerosporella brunnea.</title>
        <authorList>
            <consortium name="DOE Joint Genome Institute"/>
            <person name="Benucci G.M."/>
            <person name="Marozzi G."/>
            <person name="Antonielli L."/>
            <person name="Sanchez S."/>
            <person name="Marco P."/>
            <person name="Wang X."/>
            <person name="Falini L.B."/>
            <person name="Barry K."/>
            <person name="Haridas S."/>
            <person name="Lipzen A."/>
            <person name="Labutti K."/>
            <person name="Grigoriev I.V."/>
            <person name="Murat C."/>
            <person name="Martin F."/>
            <person name="Albertini E."/>
            <person name="Donnini D."/>
            <person name="Bonito G."/>
        </authorList>
    </citation>
    <scope>NUCLEOTIDE SEQUENCE [LARGE SCALE GENOMIC DNA]</scope>
    <source>
        <strain evidence="8 9">Sb_GMNB300</strain>
    </source>
</reference>
<feature type="transmembrane region" description="Helical" evidence="7">
    <location>
        <begin position="483"/>
        <end position="503"/>
    </location>
</feature>
<proteinExistence type="inferred from homology"/>
<keyword evidence="9" id="KW-1185">Reference proteome</keyword>
<feature type="transmembrane region" description="Helical" evidence="7">
    <location>
        <begin position="264"/>
        <end position="283"/>
    </location>
</feature>
<comment type="similarity">
    <text evidence="2">Belongs to the multi antimicrobial extrusion (MATE) (TC 2.A.66.1) family.</text>
</comment>
<gene>
    <name evidence="8" type="ORF">FN846DRAFT_1010303</name>
</gene>
<feature type="transmembrane region" description="Helical" evidence="7">
    <location>
        <begin position="161"/>
        <end position="182"/>
    </location>
</feature>
<feature type="transmembrane region" description="Helical" evidence="7">
    <location>
        <begin position="304"/>
        <end position="322"/>
    </location>
</feature>
<dbReference type="GO" id="GO:1990961">
    <property type="term" value="P:xenobiotic detoxification by transmembrane export across the plasma membrane"/>
    <property type="evidence" value="ECO:0007669"/>
    <property type="project" value="InterPro"/>
</dbReference>
<evidence type="ECO:0000256" key="6">
    <source>
        <dbReference type="SAM" id="MobiDB-lite"/>
    </source>
</evidence>
<evidence type="ECO:0000256" key="3">
    <source>
        <dbReference type="ARBA" id="ARBA00022692"/>
    </source>
</evidence>
<dbReference type="NCBIfam" id="TIGR00797">
    <property type="entry name" value="matE"/>
    <property type="match status" value="1"/>
</dbReference>
<dbReference type="InParanoid" id="A0A5J5F0A2"/>
<feature type="compositionally biased region" description="Polar residues" evidence="6">
    <location>
        <begin position="9"/>
        <end position="20"/>
    </location>
</feature>
<dbReference type="GO" id="GO:0042910">
    <property type="term" value="F:xenobiotic transmembrane transporter activity"/>
    <property type="evidence" value="ECO:0007669"/>
    <property type="project" value="InterPro"/>
</dbReference>
<feature type="transmembrane region" description="Helical" evidence="7">
    <location>
        <begin position="454"/>
        <end position="477"/>
    </location>
</feature>
<dbReference type="AlphaFoldDB" id="A0A5J5F0A2"/>
<organism evidence="8 9">
    <name type="scientific">Sphaerosporella brunnea</name>
    <dbReference type="NCBI Taxonomy" id="1250544"/>
    <lineage>
        <taxon>Eukaryota</taxon>
        <taxon>Fungi</taxon>
        <taxon>Dikarya</taxon>
        <taxon>Ascomycota</taxon>
        <taxon>Pezizomycotina</taxon>
        <taxon>Pezizomycetes</taxon>
        <taxon>Pezizales</taxon>
        <taxon>Pyronemataceae</taxon>
        <taxon>Sphaerosporella</taxon>
    </lineage>
</organism>
<feature type="transmembrane region" description="Helical" evidence="7">
    <location>
        <begin position="383"/>
        <end position="402"/>
    </location>
</feature>
<dbReference type="InterPro" id="IPR045069">
    <property type="entry name" value="MATE_euk"/>
</dbReference>
<evidence type="ECO:0000256" key="5">
    <source>
        <dbReference type="ARBA" id="ARBA00023136"/>
    </source>
</evidence>
<dbReference type="Pfam" id="PF01554">
    <property type="entry name" value="MatE"/>
    <property type="match status" value="2"/>
</dbReference>
<keyword evidence="5 7" id="KW-0472">Membrane</keyword>
<dbReference type="GO" id="GO:0015297">
    <property type="term" value="F:antiporter activity"/>
    <property type="evidence" value="ECO:0007669"/>
    <property type="project" value="InterPro"/>
</dbReference>
<keyword evidence="3 7" id="KW-0812">Transmembrane</keyword>
<feature type="transmembrane region" description="Helical" evidence="7">
    <location>
        <begin position="202"/>
        <end position="220"/>
    </location>
</feature>
<dbReference type="CDD" id="cd13132">
    <property type="entry name" value="MATE_eukaryotic"/>
    <property type="match status" value="1"/>
</dbReference>
<comment type="subcellular location">
    <subcellularLocation>
        <location evidence="1">Membrane</location>
        <topology evidence="1">Multi-pass membrane protein</topology>
    </subcellularLocation>
</comment>
<dbReference type="OrthoDB" id="2126698at2759"/>
<dbReference type="EMBL" id="VXIS01000064">
    <property type="protein sequence ID" value="KAA8908821.1"/>
    <property type="molecule type" value="Genomic_DNA"/>
</dbReference>
<evidence type="ECO:0000256" key="7">
    <source>
        <dbReference type="SAM" id="Phobius"/>
    </source>
</evidence>
<dbReference type="GO" id="GO:0016020">
    <property type="term" value="C:membrane"/>
    <property type="evidence" value="ECO:0007669"/>
    <property type="project" value="UniProtKB-SubCell"/>
</dbReference>
<keyword evidence="4 7" id="KW-1133">Transmembrane helix</keyword>
<protein>
    <submittedName>
        <fullName evidence="8">Mate-domain-containing protein</fullName>
    </submittedName>
</protein>
<evidence type="ECO:0000256" key="1">
    <source>
        <dbReference type="ARBA" id="ARBA00004141"/>
    </source>
</evidence>
<sequence length="533" mass="57630">MATPAEETPYSNDSPPSSWAPQFLPARKDDDGTQTPNERSALLPKPTDSASSSVSHGDGEIYTIKDDDGELWIKAVLKEFLLLLKMSVPVILAYTLQNSLQTISVLIVGRLSAEHLAAAAFSYMFAMCTAWLIALGGSTALDTLCSSSFTGSKNPHELGILLQRSFIVLGAFYLPVCVLWWFSEPLFLKLGQEPRISHDSAVFLRYLIPGGLGYIYFEATKKFLQAQGIMRAGTYVLMFTSPLSAVLNYLFVYTFGMGLVGAPLATGLTYWISFGCLVGYARFVGGWERWGGWDRSCLNNAGTFARLAALGVVMVGTEWWAFEIVALAAGRLGTVPLAAQSVIMTTDQVLNTIPFGIGVAASTRVGNLLGARDARGAARAANTAAWVSIVVGAVVLAIMMAVKDSFALIFNDDMEVVHLTAEVMPFVALFQIADGLNGSCGGSLRGMGRQHTGAMVNIISYYFGALPLGIHLAFNGWGLEGLWVGQCIALYLVGAMEWALVAFSDWKLQVRKAFERMDEGERIESGGLLEHDE</sequence>